<dbReference type="EMBL" id="LSFL01000042">
    <property type="protein sequence ID" value="OBY61541.1"/>
    <property type="molecule type" value="Genomic_DNA"/>
</dbReference>
<name>A0A1B8TPG1_9FLAO</name>
<organism evidence="2 3">
    <name type="scientific">Polaribacter reichenbachii</name>
    <dbReference type="NCBI Taxonomy" id="996801"/>
    <lineage>
        <taxon>Bacteria</taxon>
        <taxon>Pseudomonadati</taxon>
        <taxon>Bacteroidota</taxon>
        <taxon>Flavobacteriia</taxon>
        <taxon>Flavobacteriales</taxon>
        <taxon>Flavobacteriaceae</taxon>
    </lineage>
</organism>
<feature type="transmembrane region" description="Helical" evidence="1">
    <location>
        <begin position="37"/>
        <end position="63"/>
    </location>
</feature>
<dbReference type="KEGG" id="prn:BW723_11900"/>
<evidence type="ECO:0000256" key="1">
    <source>
        <dbReference type="SAM" id="Phobius"/>
    </source>
</evidence>
<feature type="transmembrane region" description="Helical" evidence="1">
    <location>
        <begin position="118"/>
        <end position="143"/>
    </location>
</feature>
<keyword evidence="1" id="KW-0472">Membrane</keyword>
<sequence length="146" mass="17120">MKKIINKPYLYFFALIPLYITIGLIKRNVPIDINITYIYYLINVDFWCYVSAVYFSLIGINYVALDWAKKCPKKWLTISHIILQTLAIIPFIYAVLRLDENGLLKGNQFLGILNLEAVLIFSFFLFLLSIFVHLVNFFVSLLLKRE</sequence>
<reference evidence="3" key="1">
    <citation type="submission" date="2016-02" db="EMBL/GenBank/DDBJ databases">
        <title>Paenibacillus sp. LPB0068, isolated from Crassostrea gigas.</title>
        <authorList>
            <person name="Shin S.-K."/>
            <person name="Yi H."/>
        </authorList>
    </citation>
    <scope>NUCLEOTIDE SEQUENCE [LARGE SCALE GENOMIC DNA]</scope>
    <source>
        <strain evidence="3">KCTC 23969</strain>
    </source>
</reference>
<protein>
    <submittedName>
        <fullName evidence="2">Uncharacterized protein</fullName>
    </submittedName>
</protein>
<keyword evidence="1" id="KW-0812">Transmembrane</keyword>
<dbReference type="RefSeq" id="WP_068364468.1">
    <property type="nucleotide sequence ID" value="NZ_CP019337.1"/>
</dbReference>
<keyword evidence="3" id="KW-1185">Reference proteome</keyword>
<proteinExistence type="predicted"/>
<keyword evidence="1" id="KW-1133">Transmembrane helix</keyword>
<feature type="transmembrane region" description="Helical" evidence="1">
    <location>
        <begin position="75"/>
        <end position="98"/>
    </location>
</feature>
<gene>
    <name evidence="2" type="ORF">LPB301_15875</name>
</gene>
<dbReference type="STRING" id="996801.BW723_11900"/>
<evidence type="ECO:0000313" key="3">
    <source>
        <dbReference type="Proteomes" id="UP000092612"/>
    </source>
</evidence>
<dbReference type="AlphaFoldDB" id="A0A1B8TPG1"/>
<dbReference type="OrthoDB" id="1376924at2"/>
<feature type="transmembrane region" description="Helical" evidence="1">
    <location>
        <begin position="9"/>
        <end position="25"/>
    </location>
</feature>
<dbReference type="Proteomes" id="UP000092612">
    <property type="component" value="Unassembled WGS sequence"/>
</dbReference>
<accession>A0A1B8TPG1</accession>
<evidence type="ECO:0000313" key="2">
    <source>
        <dbReference type="EMBL" id="OBY61541.1"/>
    </source>
</evidence>
<comment type="caution">
    <text evidence="2">The sequence shown here is derived from an EMBL/GenBank/DDBJ whole genome shotgun (WGS) entry which is preliminary data.</text>
</comment>